<evidence type="ECO:0000313" key="1">
    <source>
        <dbReference type="EMBL" id="CDW50132.1"/>
    </source>
</evidence>
<accession>A0A0K2VIT3</accession>
<organism evidence="1">
    <name type="scientific">Lepeophtheirus salmonis</name>
    <name type="common">Salmon louse</name>
    <name type="synonym">Caligus salmonis</name>
    <dbReference type="NCBI Taxonomy" id="72036"/>
    <lineage>
        <taxon>Eukaryota</taxon>
        <taxon>Metazoa</taxon>
        <taxon>Ecdysozoa</taxon>
        <taxon>Arthropoda</taxon>
        <taxon>Crustacea</taxon>
        <taxon>Multicrustacea</taxon>
        <taxon>Hexanauplia</taxon>
        <taxon>Copepoda</taxon>
        <taxon>Siphonostomatoida</taxon>
        <taxon>Caligidae</taxon>
        <taxon>Lepeophtheirus</taxon>
    </lineage>
</organism>
<proteinExistence type="predicted"/>
<reference evidence="1" key="1">
    <citation type="submission" date="2014-05" db="EMBL/GenBank/DDBJ databases">
        <authorList>
            <person name="Chronopoulou M."/>
        </authorList>
    </citation>
    <scope>NUCLEOTIDE SEQUENCE</scope>
    <source>
        <tissue evidence="1">Whole organism</tissue>
    </source>
</reference>
<dbReference type="EMBL" id="HACA01032771">
    <property type="protein sequence ID" value="CDW50132.1"/>
    <property type="molecule type" value="Transcribed_RNA"/>
</dbReference>
<name>A0A0K2VIT3_LEPSM</name>
<feature type="non-terminal residue" evidence="1">
    <location>
        <position position="1"/>
    </location>
</feature>
<dbReference type="AlphaFoldDB" id="A0A0K2VIT3"/>
<protein>
    <submittedName>
        <fullName evidence="1">Uncharacterized protein</fullName>
    </submittedName>
</protein>
<sequence length="55" mass="6334">DEALVGRLIILPPRFKSELLLAWVEIGAFGRPFVRLDDHIKVLHQERNDLFGHVS</sequence>